<gene>
    <name evidence="1" type="ORF">NCTC12151_01029</name>
</gene>
<keyword evidence="1" id="KW-0808">Transferase</keyword>
<dbReference type="AlphaFoldDB" id="A0A2X4XBM4"/>
<evidence type="ECO:0000313" key="2">
    <source>
        <dbReference type="Proteomes" id="UP000249005"/>
    </source>
</evidence>
<dbReference type="Pfam" id="PF07388">
    <property type="entry name" value="A-2_8-polyST"/>
    <property type="match status" value="1"/>
</dbReference>
<proteinExistence type="predicted"/>
<organism evidence="1 2">
    <name type="scientific">Leminorella richardii</name>
    <dbReference type="NCBI Taxonomy" id="158841"/>
    <lineage>
        <taxon>Bacteria</taxon>
        <taxon>Pseudomonadati</taxon>
        <taxon>Pseudomonadota</taxon>
        <taxon>Gammaproteobacteria</taxon>
        <taxon>Enterobacterales</taxon>
        <taxon>Budviciaceae</taxon>
        <taxon>Leminorella</taxon>
    </lineage>
</organism>
<dbReference type="OrthoDB" id="7846722at2"/>
<reference evidence="1 2" key="1">
    <citation type="submission" date="2018-06" db="EMBL/GenBank/DDBJ databases">
        <authorList>
            <consortium name="Pathogen Informatics"/>
            <person name="Doyle S."/>
        </authorList>
    </citation>
    <scope>NUCLEOTIDE SEQUENCE [LARGE SCALE GENOMIC DNA]</scope>
    <source>
        <strain evidence="1 2">NCTC12151</strain>
    </source>
</reference>
<dbReference type="Proteomes" id="UP000249005">
    <property type="component" value="Chromosome 1"/>
</dbReference>
<dbReference type="RefSeq" id="WP_145960335.1">
    <property type="nucleotide sequence ID" value="NZ_LR698987.1"/>
</dbReference>
<dbReference type="KEGG" id="lri:NCTC12151_01029"/>
<protein>
    <submittedName>
        <fullName evidence="1">Glycosyltransferase family 52</fullName>
    </submittedName>
</protein>
<sequence length="248" mass="28709">MNGLSFETGYVYHSGPFLSKVFRGICNTLILREDGLSNYIPHNVSLSKGIIRALFGLSYRDQVWGEEKWIHMIEVERPVDLPQRVRHKAREYSFGNLLHHTSTETKNLLKKTFLLDVLDLNKNKKTCIILTQPVDDDKYCSTELKMELYNIIAKKFLDRDYLVYLKQHPKEKAYSIPGTLSFPSNFPIELLPYICPHPFDSCVALCSTSLSIKNVKIADREIQCIPLKLFTPYHSEKWLDIVKKIGIE</sequence>
<name>A0A2X4XBM4_9GAMM</name>
<evidence type="ECO:0000313" key="1">
    <source>
        <dbReference type="EMBL" id="SQI37175.1"/>
    </source>
</evidence>
<dbReference type="EMBL" id="LS483470">
    <property type="protein sequence ID" value="SQI37175.1"/>
    <property type="molecule type" value="Genomic_DNA"/>
</dbReference>
<dbReference type="InterPro" id="IPR010866">
    <property type="entry name" value="A-2_8-polyST"/>
</dbReference>
<dbReference type="GO" id="GO:0016740">
    <property type="term" value="F:transferase activity"/>
    <property type="evidence" value="ECO:0007669"/>
    <property type="project" value="UniProtKB-KW"/>
</dbReference>
<accession>A0A2X4XBM4</accession>
<keyword evidence="2" id="KW-1185">Reference proteome</keyword>